<keyword evidence="9" id="KW-1185">Reference proteome</keyword>
<dbReference type="Pfam" id="PF10431">
    <property type="entry name" value="ClpB_D2-small"/>
    <property type="match status" value="1"/>
</dbReference>
<proteinExistence type="inferred from homology"/>
<dbReference type="Pfam" id="PF17871">
    <property type="entry name" value="AAA_lid_9"/>
    <property type="match status" value="1"/>
</dbReference>
<dbReference type="GO" id="GO:0034605">
    <property type="term" value="P:cellular response to heat"/>
    <property type="evidence" value="ECO:0007669"/>
    <property type="project" value="TreeGrafter"/>
</dbReference>
<evidence type="ECO:0000256" key="2">
    <source>
        <dbReference type="ARBA" id="ARBA00022741"/>
    </source>
</evidence>
<dbReference type="InterPro" id="IPR003593">
    <property type="entry name" value="AAA+_ATPase"/>
</dbReference>
<feature type="domain" description="Clp R" evidence="7">
    <location>
        <begin position="1"/>
        <end position="142"/>
    </location>
</feature>
<evidence type="ECO:0000256" key="3">
    <source>
        <dbReference type="ARBA" id="ARBA00022840"/>
    </source>
</evidence>
<dbReference type="Gene3D" id="3.40.50.300">
    <property type="entry name" value="P-loop containing nucleotide triphosphate hydrolases"/>
    <property type="match status" value="2"/>
</dbReference>
<keyword evidence="4 6" id="KW-0143">Chaperone</keyword>
<dbReference type="InterPro" id="IPR019489">
    <property type="entry name" value="Clp_ATPase_C"/>
</dbReference>
<dbReference type="FunFam" id="3.40.50.300:FF:000025">
    <property type="entry name" value="ATP-dependent Clp protease subunit"/>
    <property type="match status" value="1"/>
</dbReference>
<dbReference type="GO" id="GO:0005524">
    <property type="term" value="F:ATP binding"/>
    <property type="evidence" value="ECO:0007669"/>
    <property type="project" value="UniProtKB-KW"/>
</dbReference>
<dbReference type="Pfam" id="PF00004">
    <property type="entry name" value="AAA"/>
    <property type="match status" value="1"/>
</dbReference>
<evidence type="ECO:0000256" key="5">
    <source>
        <dbReference type="PROSITE-ProRule" id="PRU01251"/>
    </source>
</evidence>
<dbReference type="Gene3D" id="1.10.1780.10">
    <property type="entry name" value="Clp, N-terminal domain"/>
    <property type="match status" value="1"/>
</dbReference>
<dbReference type="Pfam" id="PF07724">
    <property type="entry name" value="AAA_2"/>
    <property type="match status" value="1"/>
</dbReference>
<dbReference type="InterPro" id="IPR041546">
    <property type="entry name" value="ClpA/ClpB_AAA_lid"/>
</dbReference>
<dbReference type="PANTHER" id="PTHR11638:SF111">
    <property type="entry name" value="ATP-DEPENDENT CLP PROTEASE ATP-BINDING SUBUNIT CLPA"/>
    <property type="match status" value="1"/>
</dbReference>
<dbReference type="GO" id="GO:0016887">
    <property type="term" value="F:ATP hydrolysis activity"/>
    <property type="evidence" value="ECO:0007669"/>
    <property type="project" value="InterPro"/>
</dbReference>
<dbReference type="InterPro" id="IPR036628">
    <property type="entry name" value="Clp_N_dom_sf"/>
</dbReference>
<comment type="similarity">
    <text evidence="6">Belongs to the ClpA/ClpB family.</text>
</comment>
<dbReference type="GO" id="GO:0006508">
    <property type="term" value="P:proteolysis"/>
    <property type="evidence" value="ECO:0007669"/>
    <property type="project" value="UniProtKB-KW"/>
</dbReference>
<keyword evidence="3 6" id="KW-0067">ATP-binding</keyword>
<dbReference type="InterPro" id="IPR018368">
    <property type="entry name" value="ClpA/B_CS1"/>
</dbReference>
<dbReference type="PROSITE" id="PS00870">
    <property type="entry name" value="CLPAB_1"/>
    <property type="match status" value="1"/>
</dbReference>
<dbReference type="SUPFAM" id="SSF81923">
    <property type="entry name" value="Double Clp-N motif"/>
    <property type="match status" value="1"/>
</dbReference>
<dbReference type="InterPro" id="IPR050130">
    <property type="entry name" value="ClpA_ClpB"/>
</dbReference>
<dbReference type="InterPro" id="IPR004176">
    <property type="entry name" value="Clp_R_N"/>
</dbReference>
<keyword evidence="1 5" id="KW-0677">Repeat</keyword>
<protein>
    <submittedName>
        <fullName evidence="8">ATP-dependent Clp protease ATP-binding subunit ClpA</fullName>
    </submittedName>
</protein>
<dbReference type="SMART" id="SM01086">
    <property type="entry name" value="ClpB_D2-small"/>
    <property type="match status" value="1"/>
</dbReference>
<dbReference type="SMART" id="SM00382">
    <property type="entry name" value="AAA"/>
    <property type="match status" value="2"/>
</dbReference>
<dbReference type="Pfam" id="PF02861">
    <property type="entry name" value="Clp_N"/>
    <property type="match status" value="1"/>
</dbReference>
<dbReference type="SUPFAM" id="SSF52540">
    <property type="entry name" value="P-loop containing nucleoside triphosphate hydrolases"/>
    <property type="match status" value="2"/>
</dbReference>
<dbReference type="InterPro" id="IPR003959">
    <property type="entry name" value="ATPase_AAA_core"/>
</dbReference>
<dbReference type="Proteomes" id="UP000587760">
    <property type="component" value="Unassembled WGS sequence"/>
</dbReference>
<dbReference type="GO" id="GO:0005737">
    <property type="term" value="C:cytoplasm"/>
    <property type="evidence" value="ECO:0007669"/>
    <property type="project" value="TreeGrafter"/>
</dbReference>
<dbReference type="GO" id="GO:0043335">
    <property type="term" value="P:protein unfolding"/>
    <property type="evidence" value="ECO:0007669"/>
    <property type="project" value="InterPro"/>
</dbReference>
<evidence type="ECO:0000259" key="7">
    <source>
        <dbReference type="PROSITE" id="PS51903"/>
    </source>
</evidence>
<dbReference type="PANTHER" id="PTHR11638">
    <property type="entry name" value="ATP-DEPENDENT CLP PROTEASE"/>
    <property type="match status" value="1"/>
</dbReference>
<dbReference type="InterPro" id="IPR001270">
    <property type="entry name" value="ClpA/B"/>
</dbReference>
<dbReference type="FunFam" id="3.40.50.300:FF:000010">
    <property type="entry name" value="Chaperone clpB 1, putative"/>
    <property type="match status" value="1"/>
</dbReference>
<evidence type="ECO:0000313" key="8">
    <source>
        <dbReference type="EMBL" id="MBB6480827.1"/>
    </source>
</evidence>
<accession>A0A841RC74</accession>
<dbReference type="PROSITE" id="PS00871">
    <property type="entry name" value="CLPAB_2"/>
    <property type="match status" value="1"/>
</dbReference>
<dbReference type="InterPro" id="IPR013461">
    <property type="entry name" value="ClpA"/>
</dbReference>
<evidence type="ECO:0000256" key="1">
    <source>
        <dbReference type="ARBA" id="ARBA00022737"/>
    </source>
</evidence>
<evidence type="ECO:0000256" key="6">
    <source>
        <dbReference type="RuleBase" id="RU004432"/>
    </source>
</evidence>
<dbReference type="EMBL" id="JACHGJ010000004">
    <property type="protein sequence ID" value="MBB6480827.1"/>
    <property type="molecule type" value="Genomic_DNA"/>
</dbReference>
<keyword evidence="8" id="KW-0378">Hydrolase</keyword>
<keyword evidence="8" id="KW-0645">Protease</keyword>
<dbReference type="InterPro" id="IPR028299">
    <property type="entry name" value="ClpA/B_CS2"/>
</dbReference>
<evidence type="ECO:0000313" key="9">
    <source>
        <dbReference type="Proteomes" id="UP000587760"/>
    </source>
</evidence>
<gene>
    <name evidence="8" type="ORF">HNR50_002500</name>
</gene>
<dbReference type="InterPro" id="IPR027417">
    <property type="entry name" value="P-loop_NTPase"/>
</dbReference>
<sequence>MNISEDVQTVINSAWYEAKNRNHEYFTAEHVLYTALTFDKSKEILEQCGIDTDGLVEELEVYFEKHIPRVKDLDPFQTVGLQTVIERTMIHMEAAGKETIEIGDLLVSILEQEESYGSYFLKKAGLKKLTLLDFLSHRIDEEEEIESDEANEDDYEFVRDHMKSADTGKNTSKKKQTNLDKYTTNLTALAEEGKLEPLIGREEEIERTIQVLSRRLKNNPVHVGDPGVGKTAVTEGLAQRIVAGDVPGPLKGYSIFSLDMGSLLAGTKFRGDFEERMKLVLGELEDLEKAILFIDEIHTIIGAGAVSGGAMDASNLLKPALVRGTLKCIGSTTFDEYKKHFEKDHALVRRFQKIDINEPSTDETLQILRGLRSVYEQHHGVMYSDEALQSAVDLSAQYINERKLPDKAIDVIDEAGAWKRLFSEKNGDSLIPEVSEKDIELVISKIAGIPEKSVSVSETDKLKKLEALLRKQIYGQDNAVSAVVEAVKRSRAGFRNPDKPIASFLFVGPTGVGKTELARTLADEMGIAIHRFDMSEYQEKHTVSRLIGSPPGYVGFEEGGLLTDAIRKTPHAVLLLDEIEKAHRDIFNILLQMMDYATVTDNMGRKADFRNVIIIMTSNAGAGELGKAIIGFGDNMVQVGSMEKAIERTFTPEFRNRLDKVVLFERLDQKIVEKIVHKEIEHFREMLTAKKVTLTVSDECVSWLAREGYSPEFGARNIARLVEDKIKTIFVDQVLFGDLSEGGNAVADIVDDDVKIRISRRKLT</sequence>
<dbReference type="GO" id="GO:0008233">
    <property type="term" value="F:peptidase activity"/>
    <property type="evidence" value="ECO:0007669"/>
    <property type="project" value="UniProtKB-KW"/>
</dbReference>
<dbReference type="Gene3D" id="1.10.8.60">
    <property type="match status" value="2"/>
</dbReference>
<dbReference type="CDD" id="cd19499">
    <property type="entry name" value="RecA-like_ClpB_Hsp104-like"/>
    <property type="match status" value="1"/>
</dbReference>
<comment type="caution">
    <text evidence="8">The sequence shown here is derived from an EMBL/GenBank/DDBJ whole genome shotgun (WGS) entry which is preliminary data.</text>
</comment>
<dbReference type="PROSITE" id="PS51903">
    <property type="entry name" value="CLP_R"/>
    <property type="match status" value="1"/>
</dbReference>
<reference evidence="8 9" key="1">
    <citation type="submission" date="2020-08" db="EMBL/GenBank/DDBJ databases">
        <title>Genomic Encyclopedia of Type Strains, Phase IV (KMG-IV): sequencing the most valuable type-strain genomes for metagenomic binning, comparative biology and taxonomic classification.</title>
        <authorList>
            <person name="Goeker M."/>
        </authorList>
    </citation>
    <scope>NUCLEOTIDE SEQUENCE [LARGE SCALE GENOMIC DNA]</scope>
    <source>
        <strain evidence="8 9">DSM 2461</strain>
    </source>
</reference>
<dbReference type="CDD" id="cd00009">
    <property type="entry name" value="AAA"/>
    <property type="match status" value="1"/>
</dbReference>
<dbReference type="NCBIfam" id="TIGR02639">
    <property type="entry name" value="ClpA"/>
    <property type="match status" value="1"/>
</dbReference>
<dbReference type="PRINTS" id="PR00300">
    <property type="entry name" value="CLPPROTEASEA"/>
</dbReference>
<organism evidence="8 9">
    <name type="scientific">Spirochaeta isovalerica</name>
    <dbReference type="NCBI Taxonomy" id="150"/>
    <lineage>
        <taxon>Bacteria</taxon>
        <taxon>Pseudomonadati</taxon>
        <taxon>Spirochaetota</taxon>
        <taxon>Spirochaetia</taxon>
        <taxon>Spirochaetales</taxon>
        <taxon>Spirochaetaceae</taxon>
        <taxon>Spirochaeta</taxon>
    </lineage>
</organism>
<keyword evidence="2 6" id="KW-0547">Nucleotide-binding</keyword>
<dbReference type="RefSeq" id="WP_184747085.1">
    <property type="nucleotide sequence ID" value="NZ_JACHGJ010000004.1"/>
</dbReference>
<name>A0A841RC74_9SPIO</name>
<evidence type="ECO:0000256" key="4">
    <source>
        <dbReference type="ARBA" id="ARBA00023186"/>
    </source>
</evidence>
<dbReference type="AlphaFoldDB" id="A0A841RC74"/>